<dbReference type="CDD" id="cd00156">
    <property type="entry name" value="REC"/>
    <property type="match status" value="1"/>
</dbReference>
<evidence type="ECO:0000256" key="1">
    <source>
        <dbReference type="PROSITE-ProRule" id="PRU00169"/>
    </source>
</evidence>
<comment type="caution">
    <text evidence="3">The sequence shown here is derived from an EMBL/GenBank/DDBJ whole genome shotgun (WGS) entry which is preliminary data.</text>
</comment>
<keyword evidence="4" id="KW-1185">Reference proteome</keyword>
<dbReference type="EMBL" id="VORB01000007">
    <property type="protein sequence ID" value="TXC78480.1"/>
    <property type="molecule type" value="Genomic_DNA"/>
</dbReference>
<dbReference type="OrthoDB" id="673128at2"/>
<dbReference type="Gene3D" id="3.40.50.2300">
    <property type="match status" value="1"/>
</dbReference>
<dbReference type="InterPro" id="IPR001789">
    <property type="entry name" value="Sig_transdc_resp-reg_receiver"/>
</dbReference>
<protein>
    <submittedName>
        <fullName evidence="3">Response regulator</fullName>
    </submittedName>
</protein>
<dbReference type="GO" id="GO:0000160">
    <property type="term" value="P:phosphorelay signal transduction system"/>
    <property type="evidence" value="ECO:0007669"/>
    <property type="project" value="InterPro"/>
</dbReference>
<dbReference type="RefSeq" id="WP_147014902.1">
    <property type="nucleotide sequence ID" value="NZ_VORB01000007.1"/>
</dbReference>
<feature type="domain" description="Response regulatory" evidence="2">
    <location>
        <begin position="5"/>
        <end position="126"/>
    </location>
</feature>
<dbReference type="InterPro" id="IPR011006">
    <property type="entry name" value="CheY-like_superfamily"/>
</dbReference>
<gene>
    <name evidence="3" type="ORF">FRX97_09110</name>
</gene>
<dbReference type="Proteomes" id="UP000321168">
    <property type="component" value="Unassembled WGS sequence"/>
</dbReference>
<name>A0A5C6V0T6_9FLAO</name>
<evidence type="ECO:0000313" key="3">
    <source>
        <dbReference type="EMBL" id="TXC78480.1"/>
    </source>
</evidence>
<reference evidence="3 4" key="1">
    <citation type="submission" date="2019-08" db="EMBL/GenBank/DDBJ databases">
        <title>Genome of Luteibaculum oceani JCM 18817.</title>
        <authorList>
            <person name="Bowman J.P."/>
        </authorList>
    </citation>
    <scope>NUCLEOTIDE SEQUENCE [LARGE SCALE GENOMIC DNA]</scope>
    <source>
        <strain evidence="3 4">JCM 18817</strain>
    </source>
</reference>
<proteinExistence type="predicted"/>
<feature type="modified residue" description="4-aspartylphosphate" evidence="1">
    <location>
        <position position="59"/>
    </location>
</feature>
<evidence type="ECO:0000259" key="2">
    <source>
        <dbReference type="PROSITE" id="PS50110"/>
    </source>
</evidence>
<dbReference type="PROSITE" id="PS50110">
    <property type="entry name" value="RESPONSE_REGULATORY"/>
    <property type="match status" value="1"/>
</dbReference>
<accession>A0A5C6V0T6</accession>
<dbReference type="SUPFAM" id="SSF52172">
    <property type="entry name" value="CheY-like"/>
    <property type="match status" value="1"/>
</dbReference>
<organism evidence="3 4">
    <name type="scientific">Luteibaculum oceani</name>
    <dbReference type="NCBI Taxonomy" id="1294296"/>
    <lineage>
        <taxon>Bacteria</taxon>
        <taxon>Pseudomonadati</taxon>
        <taxon>Bacteroidota</taxon>
        <taxon>Flavobacteriia</taxon>
        <taxon>Flavobacteriales</taxon>
        <taxon>Luteibaculaceae</taxon>
        <taxon>Luteibaculum</taxon>
    </lineage>
</organism>
<evidence type="ECO:0000313" key="4">
    <source>
        <dbReference type="Proteomes" id="UP000321168"/>
    </source>
</evidence>
<sequence length="126" mass="14214">MESFDFVLIDDNNLDNLIHETLVRNSGVGGSVLVFNSANSALNYFQNIPVHSSKVILLDQHMPDMEGTDFMQKLKDVLKDSFGLYTIILLSGDNKMVKLKNELPYLRDVWSKPLKISKLESLSAEP</sequence>
<keyword evidence="1" id="KW-0597">Phosphoprotein</keyword>
<dbReference type="AlphaFoldDB" id="A0A5C6V0T6"/>
<dbReference type="Pfam" id="PF00072">
    <property type="entry name" value="Response_reg"/>
    <property type="match status" value="1"/>
</dbReference>